<sequence length="237" mass="27154">MVLMDYREPFAEAGESPEQLADYEAIPTFLYAMPMSSSRIFLEETSLTARPAVPFEKLRRRLYSRLKSLGIRVLDVLEEEYCLIPMGGALPDFSQSLLGFGGTAGLVHPSTGYMMARTLNMASELASGIYRRSNTAVSDLWRELIWTDARLAQRDFFVFGGEVLLSMSLSELREFFVAFFELRDKMWHDFLSFRQLSGSERLSFGVEVFLRTSNRVRYKLAKKALQNWPLLIKSIVK</sequence>
<name>A0A7J7IIP1_9RHOD</name>
<dbReference type="Pfam" id="PF05834">
    <property type="entry name" value="Lycopene_cycl"/>
    <property type="match status" value="1"/>
</dbReference>
<comment type="caution">
    <text evidence="1">The sequence shown here is derived from an EMBL/GenBank/DDBJ whole genome shotgun (WGS) entry which is preliminary data.</text>
</comment>
<proteinExistence type="predicted"/>
<protein>
    <recommendedName>
        <fullName evidence="3">Lycopene beta-cyclase</fullName>
    </recommendedName>
</protein>
<accession>A0A7J7IIP1</accession>
<dbReference type="PANTHER" id="PTHR39757:SF5">
    <property type="entry name" value="OS02G0190600 PROTEIN"/>
    <property type="match status" value="1"/>
</dbReference>
<dbReference type="AlphaFoldDB" id="A0A7J7IIP1"/>
<dbReference type="Proteomes" id="UP000530660">
    <property type="component" value="Unassembled WGS sequence"/>
</dbReference>
<dbReference type="OrthoDB" id="1716816at2759"/>
<reference evidence="1 2" key="1">
    <citation type="journal article" date="2020" name="J. Phycol.">
        <title>Comparative genome analysis reveals Cyanidiococcus gen. nov., a new extremophilic red algal genus sister to Cyanidioschyzon (Cyanidioschyzonaceae, Rhodophyta).</title>
        <authorList>
            <person name="Liu S.-L."/>
            <person name="Chiang Y.-R."/>
            <person name="Yoon H.S."/>
            <person name="Fu H.-Y."/>
        </authorList>
    </citation>
    <scope>NUCLEOTIDE SEQUENCE [LARGE SCALE GENOMIC DNA]</scope>
    <source>
        <strain evidence="1 2">THAL066</strain>
    </source>
</reference>
<evidence type="ECO:0008006" key="3">
    <source>
        <dbReference type="Google" id="ProtNLM"/>
    </source>
</evidence>
<evidence type="ECO:0000313" key="1">
    <source>
        <dbReference type="EMBL" id="KAF6002549.1"/>
    </source>
</evidence>
<organism evidence="1 2">
    <name type="scientific">Cyanidiococcus yangmingshanensis</name>
    <dbReference type="NCBI Taxonomy" id="2690220"/>
    <lineage>
        <taxon>Eukaryota</taxon>
        <taxon>Rhodophyta</taxon>
        <taxon>Bangiophyceae</taxon>
        <taxon>Cyanidiales</taxon>
        <taxon>Cyanidiaceae</taxon>
        <taxon>Cyanidiococcus</taxon>
    </lineage>
</organism>
<dbReference type="EMBL" id="VWRR01000010">
    <property type="protein sequence ID" value="KAF6002549.1"/>
    <property type="molecule type" value="Genomic_DNA"/>
</dbReference>
<evidence type="ECO:0000313" key="2">
    <source>
        <dbReference type="Proteomes" id="UP000530660"/>
    </source>
</evidence>
<gene>
    <name evidence="1" type="ORF">F1559_004104</name>
</gene>
<keyword evidence="2" id="KW-1185">Reference proteome</keyword>
<dbReference type="PANTHER" id="PTHR39757">
    <property type="match status" value="1"/>
</dbReference>